<sequence>MGYILDDCPTVHACFCSVPLRIGAALVGLIGLLGSAAVLLGFTVAGEDFAKEIGLPGCLVIPLRYLCGISGVLLTAAHILLICGSLHESDALCEVYIWVMVLFWTAIAVLAAVISAFAALEGDVALACIVPAVTMLVILVSFYFTVIVANFRMTLP</sequence>
<feature type="transmembrane region" description="Helical" evidence="1">
    <location>
        <begin position="63"/>
        <end position="83"/>
    </location>
</feature>
<dbReference type="EMBL" id="CAVLEF010000008">
    <property type="protein sequence ID" value="CAK1546840.1"/>
    <property type="molecule type" value="Genomic_DNA"/>
</dbReference>
<organism evidence="2 3">
    <name type="scientific">Leptosia nina</name>
    <dbReference type="NCBI Taxonomy" id="320188"/>
    <lineage>
        <taxon>Eukaryota</taxon>
        <taxon>Metazoa</taxon>
        <taxon>Ecdysozoa</taxon>
        <taxon>Arthropoda</taxon>
        <taxon>Hexapoda</taxon>
        <taxon>Insecta</taxon>
        <taxon>Pterygota</taxon>
        <taxon>Neoptera</taxon>
        <taxon>Endopterygota</taxon>
        <taxon>Lepidoptera</taxon>
        <taxon>Glossata</taxon>
        <taxon>Ditrysia</taxon>
        <taxon>Papilionoidea</taxon>
        <taxon>Pieridae</taxon>
        <taxon>Pierinae</taxon>
        <taxon>Leptosia</taxon>
    </lineage>
</organism>
<keyword evidence="1" id="KW-0472">Membrane</keyword>
<keyword evidence="1" id="KW-1133">Transmembrane helix</keyword>
<protein>
    <submittedName>
        <fullName evidence="2">Uncharacterized protein</fullName>
    </submittedName>
</protein>
<evidence type="ECO:0000313" key="2">
    <source>
        <dbReference type="EMBL" id="CAK1546840.1"/>
    </source>
</evidence>
<proteinExistence type="predicted"/>
<dbReference type="AlphaFoldDB" id="A0AAV1JEC3"/>
<evidence type="ECO:0000256" key="1">
    <source>
        <dbReference type="SAM" id="Phobius"/>
    </source>
</evidence>
<keyword evidence="1" id="KW-0812">Transmembrane</keyword>
<feature type="transmembrane region" description="Helical" evidence="1">
    <location>
        <begin position="22"/>
        <end position="43"/>
    </location>
</feature>
<gene>
    <name evidence="2" type="ORF">LNINA_LOCUS6356</name>
</gene>
<accession>A0AAV1JEC3</accession>
<evidence type="ECO:0000313" key="3">
    <source>
        <dbReference type="Proteomes" id="UP001497472"/>
    </source>
</evidence>
<keyword evidence="3" id="KW-1185">Reference proteome</keyword>
<reference evidence="2 3" key="1">
    <citation type="submission" date="2023-11" db="EMBL/GenBank/DDBJ databases">
        <authorList>
            <person name="Okamura Y."/>
        </authorList>
    </citation>
    <scope>NUCLEOTIDE SEQUENCE [LARGE SCALE GENOMIC DNA]</scope>
</reference>
<feature type="transmembrane region" description="Helical" evidence="1">
    <location>
        <begin position="124"/>
        <end position="151"/>
    </location>
</feature>
<name>A0AAV1JEC3_9NEOP</name>
<comment type="caution">
    <text evidence="2">The sequence shown here is derived from an EMBL/GenBank/DDBJ whole genome shotgun (WGS) entry which is preliminary data.</text>
</comment>
<feature type="transmembrane region" description="Helical" evidence="1">
    <location>
        <begin position="95"/>
        <end position="118"/>
    </location>
</feature>
<dbReference type="Proteomes" id="UP001497472">
    <property type="component" value="Unassembled WGS sequence"/>
</dbReference>